<name>A0A6V7Q552_ANACO</name>
<sequence>MAEETPQIPESTGGDAPSDAGGDVVDMEVETGNPQNPTVKVEDEPSGAEDPEENGVGEVKREREEGDEVEEGEEGALKKPKVESSVEEERLEKVEAKGEGGEEAKGEEEEEEEEEDEGEEEKKESTAANLGPKVFSSSVEMFDYFYKLLHTWSPNLDVNKYEHMVLLDLLKKGHAEPDKKIGAGIEAFQVRYHPTWKSRCFFVLRVDGSVDDFSFRKCVDHIIPLPENMKALSASGGGKGFDGKKAGGHHKGGRGGGRWGGKGGRGRGRKGKF</sequence>
<evidence type="ECO:0008006" key="3">
    <source>
        <dbReference type="Google" id="ProtNLM"/>
    </source>
</evidence>
<gene>
    <name evidence="2" type="ORF">CB5_LOCUS21322</name>
</gene>
<dbReference type="GO" id="GO:0017126">
    <property type="term" value="P:nucleologenesis"/>
    <property type="evidence" value="ECO:0007669"/>
    <property type="project" value="TreeGrafter"/>
</dbReference>
<evidence type="ECO:0000256" key="1">
    <source>
        <dbReference type="SAM" id="MobiDB-lite"/>
    </source>
</evidence>
<feature type="region of interest" description="Disordered" evidence="1">
    <location>
        <begin position="240"/>
        <end position="273"/>
    </location>
</feature>
<evidence type="ECO:0000313" key="2">
    <source>
        <dbReference type="EMBL" id="CAD1838111.1"/>
    </source>
</evidence>
<dbReference type="GO" id="GO:0009658">
    <property type="term" value="P:chloroplast organization"/>
    <property type="evidence" value="ECO:0007669"/>
    <property type="project" value="TreeGrafter"/>
</dbReference>
<dbReference type="PANTHER" id="PTHR33415">
    <property type="entry name" value="PROTEIN EMBRYO DEFECTIVE 514"/>
    <property type="match status" value="1"/>
</dbReference>
<dbReference type="GO" id="GO:1901259">
    <property type="term" value="P:chloroplast rRNA processing"/>
    <property type="evidence" value="ECO:0007669"/>
    <property type="project" value="TreeGrafter"/>
</dbReference>
<dbReference type="AlphaFoldDB" id="A0A6V7Q552"/>
<dbReference type="Pfam" id="PF11523">
    <property type="entry name" value="DUF3223"/>
    <property type="match status" value="1"/>
</dbReference>
<dbReference type="InterPro" id="IPR044673">
    <property type="entry name" value="DCL-like"/>
</dbReference>
<accession>A0A6V7Q552</accession>
<organism evidence="2">
    <name type="scientific">Ananas comosus var. bracteatus</name>
    <name type="common">red pineapple</name>
    <dbReference type="NCBI Taxonomy" id="296719"/>
    <lineage>
        <taxon>Eukaryota</taxon>
        <taxon>Viridiplantae</taxon>
        <taxon>Streptophyta</taxon>
        <taxon>Embryophyta</taxon>
        <taxon>Tracheophyta</taxon>
        <taxon>Spermatophyta</taxon>
        <taxon>Magnoliopsida</taxon>
        <taxon>Liliopsida</taxon>
        <taxon>Poales</taxon>
        <taxon>Bromeliaceae</taxon>
        <taxon>Bromelioideae</taxon>
        <taxon>Ananas</taxon>
    </lineage>
</organism>
<dbReference type="PANTHER" id="PTHR33415:SF12">
    <property type="entry name" value="PROTEIN EMBRYO DEFECTIVE 514"/>
    <property type="match status" value="1"/>
</dbReference>
<reference evidence="2" key="1">
    <citation type="submission" date="2020-07" db="EMBL/GenBank/DDBJ databases">
        <authorList>
            <person name="Lin J."/>
        </authorList>
    </citation>
    <scope>NUCLEOTIDE SEQUENCE</scope>
</reference>
<protein>
    <recommendedName>
        <fullName evidence="3">Protein DCL, chloroplastic</fullName>
    </recommendedName>
</protein>
<dbReference type="GO" id="GO:0005634">
    <property type="term" value="C:nucleus"/>
    <property type="evidence" value="ECO:0007669"/>
    <property type="project" value="TreeGrafter"/>
</dbReference>
<feature type="compositionally biased region" description="Acidic residues" evidence="1">
    <location>
        <begin position="65"/>
        <end position="74"/>
    </location>
</feature>
<feature type="compositionally biased region" description="Acidic residues" evidence="1">
    <location>
        <begin position="105"/>
        <end position="119"/>
    </location>
</feature>
<feature type="compositionally biased region" description="Basic residues" evidence="1">
    <location>
        <begin position="264"/>
        <end position="273"/>
    </location>
</feature>
<proteinExistence type="predicted"/>
<dbReference type="Gene3D" id="3.10.450.40">
    <property type="match status" value="1"/>
</dbReference>
<feature type="compositionally biased region" description="Basic and acidic residues" evidence="1">
    <location>
        <begin position="75"/>
        <end position="104"/>
    </location>
</feature>
<feature type="region of interest" description="Disordered" evidence="1">
    <location>
        <begin position="1"/>
        <end position="129"/>
    </location>
</feature>
<feature type="compositionally biased region" description="Acidic residues" evidence="1">
    <location>
        <begin position="44"/>
        <end position="55"/>
    </location>
</feature>
<feature type="compositionally biased region" description="Gly residues" evidence="1">
    <location>
        <begin position="254"/>
        <end position="263"/>
    </location>
</feature>
<dbReference type="GO" id="GO:0009507">
    <property type="term" value="C:chloroplast"/>
    <property type="evidence" value="ECO:0007669"/>
    <property type="project" value="TreeGrafter"/>
</dbReference>
<dbReference type="FunFam" id="3.10.450.40:FF:000016">
    <property type="entry name" value="Predicted protein"/>
    <property type="match status" value="1"/>
</dbReference>
<dbReference type="EMBL" id="LR862132">
    <property type="protein sequence ID" value="CAD1838111.1"/>
    <property type="molecule type" value="Genomic_DNA"/>
</dbReference>